<keyword evidence="1" id="KW-0472">Membrane</keyword>
<name>D5BTZ2_PUNMI</name>
<feature type="transmembrane region" description="Helical" evidence="1">
    <location>
        <begin position="67"/>
        <end position="90"/>
    </location>
</feature>
<keyword evidence="3" id="KW-1185">Reference proteome</keyword>
<feature type="transmembrane region" description="Helical" evidence="1">
    <location>
        <begin position="40"/>
        <end position="61"/>
    </location>
</feature>
<sequence length="189" mass="20927">MQQENLSLAPRVLLFYVGHSLRVMTGKASMSDVYQTDAKGLWHAIWASMIFTALVTIYPTLKNAPSIFVTTMIVQLVGLVLLALIFLFALKQLGLVERSFAFLLPFFWIENVQQLLVGLTQLATVSSGNHAYLVLVLPIAVWTCYWLWRVGKDQLGKGGWIAAGMVGLSFATDVTLLWAVQTRLPIPSG</sequence>
<dbReference type="KEGG" id="apb:SAR116_1495"/>
<reference evidence="2 3" key="1">
    <citation type="journal article" date="2010" name="J. Bacteriol.">
        <title>Complete genome sequence of "Candidatus Puniceispirillum marinum" IMCC1322, a representative of the SAR116 clade in the Alphaproteobacteria.</title>
        <authorList>
            <person name="Oh H.M."/>
            <person name="Kwon K.K."/>
            <person name="Kang I."/>
            <person name="Kang S.G."/>
            <person name="Lee J.H."/>
            <person name="Kim S.J."/>
            <person name="Cho J.C."/>
        </authorList>
    </citation>
    <scope>NUCLEOTIDE SEQUENCE [LARGE SCALE GENOMIC DNA]</scope>
    <source>
        <strain evidence="2 3">IMCC1322</strain>
    </source>
</reference>
<evidence type="ECO:0000313" key="3">
    <source>
        <dbReference type="Proteomes" id="UP000007460"/>
    </source>
</evidence>
<dbReference type="EMBL" id="CP001751">
    <property type="protein sequence ID" value="ADE39739.1"/>
    <property type="molecule type" value="Genomic_DNA"/>
</dbReference>
<dbReference type="STRING" id="488538.SAR116_1495"/>
<feature type="transmembrane region" description="Helical" evidence="1">
    <location>
        <begin position="130"/>
        <end position="148"/>
    </location>
</feature>
<evidence type="ECO:0000313" key="2">
    <source>
        <dbReference type="EMBL" id="ADE39739.1"/>
    </source>
</evidence>
<dbReference type="AlphaFoldDB" id="D5BTZ2"/>
<accession>D5BTZ2</accession>
<dbReference type="Proteomes" id="UP000007460">
    <property type="component" value="Chromosome"/>
</dbReference>
<proteinExistence type="predicted"/>
<feature type="transmembrane region" description="Helical" evidence="1">
    <location>
        <begin position="102"/>
        <end position="124"/>
    </location>
</feature>
<feature type="transmembrane region" description="Helical" evidence="1">
    <location>
        <begin position="160"/>
        <end position="180"/>
    </location>
</feature>
<evidence type="ECO:0000256" key="1">
    <source>
        <dbReference type="SAM" id="Phobius"/>
    </source>
</evidence>
<keyword evidence="1" id="KW-0812">Transmembrane</keyword>
<gene>
    <name evidence="2" type="ordered locus">SAR116_1495</name>
</gene>
<protein>
    <submittedName>
        <fullName evidence="2">Conserved hypothetical membrane protein (DUF6)</fullName>
    </submittedName>
</protein>
<dbReference type="RefSeq" id="WP_013046366.1">
    <property type="nucleotide sequence ID" value="NC_014010.1"/>
</dbReference>
<dbReference type="HOGENOM" id="CLU_1433391_0_0_5"/>
<keyword evidence="1" id="KW-1133">Transmembrane helix</keyword>
<organism evidence="2 3">
    <name type="scientific">Puniceispirillum marinum (strain IMCC1322)</name>
    <dbReference type="NCBI Taxonomy" id="488538"/>
    <lineage>
        <taxon>Bacteria</taxon>
        <taxon>Pseudomonadati</taxon>
        <taxon>Pseudomonadota</taxon>
        <taxon>Alphaproteobacteria</taxon>
        <taxon>Candidatus Puniceispirillales</taxon>
        <taxon>Candidatus Puniceispirillaceae</taxon>
        <taxon>Candidatus Puniceispirillum</taxon>
    </lineage>
</organism>